<protein>
    <submittedName>
        <fullName evidence="1">Uncharacterized protein</fullName>
    </submittedName>
</protein>
<comment type="caution">
    <text evidence="1">The sequence shown here is derived from an EMBL/GenBank/DDBJ whole genome shotgun (WGS) entry which is preliminary data.</text>
</comment>
<proteinExistence type="predicted"/>
<dbReference type="EMBL" id="JABFAB010000013">
    <property type="protein sequence ID" value="MBA0668761.1"/>
    <property type="molecule type" value="Genomic_DNA"/>
</dbReference>
<dbReference type="AlphaFoldDB" id="A0A7J8W119"/>
<dbReference type="OrthoDB" id="191334at2759"/>
<sequence>MWHSYSASLNRVGKQNPLAQAVACCPINDLYAIECVDWCRFKKEKLCVFLQTIDDIVHFTSDEKCINWYGWWVQRMLTGPCLWNGIKRPCYLFARKFYPETLERLMFYFSNYTTLSV</sequence>
<organism evidence="1 2">
    <name type="scientific">Gossypium klotzschianum</name>
    <dbReference type="NCBI Taxonomy" id="34286"/>
    <lineage>
        <taxon>Eukaryota</taxon>
        <taxon>Viridiplantae</taxon>
        <taxon>Streptophyta</taxon>
        <taxon>Embryophyta</taxon>
        <taxon>Tracheophyta</taxon>
        <taxon>Spermatophyta</taxon>
        <taxon>Magnoliopsida</taxon>
        <taxon>eudicotyledons</taxon>
        <taxon>Gunneridae</taxon>
        <taxon>Pentapetalae</taxon>
        <taxon>rosids</taxon>
        <taxon>malvids</taxon>
        <taxon>Malvales</taxon>
        <taxon>Malvaceae</taxon>
        <taxon>Malvoideae</taxon>
        <taxon>Gossypium</taxon>
    </lineage>
</organism>
<evidence type="ECO:0000313" key="1">
    <source>
        <dbReference type="EMBL" id="MBA0668761.1"/>
    </source>
</evidence>
<keyword evidence="2" id="KW-1185">Reference proteome</keyword>
<dbReference type="Proteomes" id="UP000593573">
    <property type="component" value="Unassembled WGS sequence"/>
</dbReference>
<gene>
    <name evidence="1" type="ORF">Goklo_001646</name>
</gene>
<accession>A0A7J8W119</accession>
<name>A0A7J8W119_9ROSI</name>
<evidence type="ECO:0000313" key="2">
    <source>
        <dbReference type="Proteomes" id="UP000593573"/>
    </source>
</evidence>
<reference evidence="1 2" key="1">
    <citation type="journal article" date="2019" name="Genome Biol. Evol.">
        <title>Insights into the evolution of the New World diploid cottons (Gossypium, subgenus Houzingenia) based on genome sequencing.</title>
        <authorList>
            <person name="Grover C.E."/>
            <person name="Arick M.A. 2nd"/>
            <person name="Thrash A."/>
            <person name="Conover J.L."/>
            <person name="Sanders W.S."/>
            <person name="Peterson D.G."/>
            <person name="Frelichowski J.E."/>
            <person name="Scheffler J.A."/>
            <person name="Scheffler B.E."/>
            <person name="Wendel J.F."/>
        </authorList>
    </citation>
    <scope>NUCLEOTIDE SEQUENCE [LARGE SCALE GENOMIC DNA]</scope>
    <source>
        <strain evidence="1">57</strain>
        <tissue evidence="1">Leaf</tissue>
    </source>
</reference>